<accession>A0A9N9NZ76</accession>
<sequence>SITTTPMTKVFITPITTKLATKIYITPIMITPTSRKYMYLKYQNITISAKSKMNKQRHQQTDMNNYTNKKQTPTKNESANKSEITALTTPTIVFRGSNNDDTMKIYIILITMTPMAQKRQHDNVNSYTTKKQTPTNDESANKSKIKKLTTLTMVFRGSNNDDTNDEEIHHSKNDIMLITITPMARVLL</sequence>
<evidence type="ECO:0000256" key="1">
    <source>
        <dbReference type="SAM" id="MobiDB-lite"/>
    </source>
</evidence>
<feature type="compositionally biased region" description="Polar residues" evidence="1">
    <location>
        <begin position="123"/>
        <end position="138"/>
    </location>
</feature>
<feature type="non-terminal residue" evidence="2">
    <location>
        <position position="188"/>
    </location>
</feature>
<dbReference type="EMBL" id="CAJVPY010024836">
    <property type="protein sequence ID" value="CAG8787368.1"/>
    <property type="molecule type" value="Genomic_DNA"/>
</dbReference>
<feature type="region of interest" description="Disordered" evidence="1">
    <location>
        <begin position="51"/>
        <end position="81"/>
    </location>
</feature>
<name>A0A9N9NZ76_9GLOM</name>
<gene>
    <name evidence="2" type="ORF">DERYTH_LOCUS20689</name>
</gene>
<evidence type="ECO:0000313" key="2">
    <source>
        <dbReference type="EMBL" id="CAG8787368.1"/>
    </source>
</evidence>
<dbReference type="Proteomes" id="UP000789405">
    <property type="component" value="Unassembled WGS sequence"/>
</dbReference>
<protein>
    <submittedName>
        <fullName evidence="2">3017_t:CDS:1</fullName>
    </submittedName>
</protein>
<dbReference type="AlphaFoldDB" id="A0A9N9NZ76"/>
<comment type="caution">
    <text evidence="2">The sequence shown here is derived from an EMBL/GenBank/DDBJ whole genome shotgun (WGS) entry which is preliminary data.</text>
</comment>
<reference evidence="2" key="1">
    <citation type="submission" date="2021-06" db="EMBL/GenBank/DDBJ databases">
        <authorList>
            <person name="Kallberg Y."/>
            <person name="Tangrot J."/>
            <person name="Rosling A."/>
        </authorList>
    </citation>
    <scope>NUCLEOTIDE SEQUENCE</scope>
    <source>
        <strain evidence="2">MA453B</strain>
    </source>
</reference>
<organism evidence="2 3">
    <name type="scientific">Dentiscutata erythropus</name>
    <dbReference type="NCBI Taxonomy" id="1348616"/>
    <lineage>
        <taxon>Eukaryota</taxon>
        <taxon>Fungi</taxon>
        <taxon>Fungi incertae sedis</taxon>
        <taxon>Mucoromycota</taxon>
        <taxon>Glomeromycotina</taxon>
        <taxon>Glomeromycetes</taxon>
        <taxon>Diversisporales</taxon>
        <taxon>Gigasporaceae</taxon>
        <taxon>Dentiscutata</taxon>
    </lineage>
</organism>
<feature type="region of interest" description="Disordered" evidence="1">
    <location>
        <begin position="120"/>
        <end position="142"/>
    </location>
</feature>
<keyword evidence="3" id="KW-1185">Reference proteome</keyword>
<feature type="compositionally biased region" description="Polar residues" evidence="1">
    <location>
        <begin position="61"/>
        <end position="81"/>
    </location>
</feature>
<proteinExistence type="predicted"/>
<evidence type="ECO:0000313" key="3">
    <source>
        <dbReference type="Proteomes" id="UP000789405"/>
    </source>
</evidence>